<comment type="caution">
    <text evidence="2">The sequence shown here is derived from an EMBL/GenBank/DDBJ whole genome shotgun (WGS) entry which is preliminary data.</text>
</comment>
<name>A0AAV6UV97_9ARAC</name>
<gene>
    <name evidence="2" type="ORF">JTE90_019301</name>
</gene>
<evidence type="ECO:0000256" key="1">
    <source>
        <dbReference type="SAM" id="MobiDB-lite"/>
    </source>
</evidence>
<organism evidence="2 3">
    <name type="scientific">Oedothorax gibbosus</name>
    <dbReference type="NCBI Taxonomy" id="931172"/>
    <lineage>
        <taxon>Eukaryota</taxon>
        <taxon>Metazoa</taxon>
        <taxon>Ecdysozoa</taxon>
        <taxon>Arthropoda</taxon>
        <taxon>Chelicerata</taxon>
        <taxon>Arachnida</taxon>
        <taxon>Araneae</taxon>
        <taxon>Araneomorphae</taxon>
        <taxon>Entelegynae</taxon>
        <taxon>Araneoidea</taxon>
        <taxon>Linyphiidae</taxon>
        <taxon>Erigoninae</taxon>
        <taxon>Oedothorax</taxon>
    </lineage>
</organism>
<keyword evidence="3" id="KW-1185">Reference proteome</keyword>
<feature type="compositionally biased region" description="Basic and acidic residues" evidence="1">
    <location>
        <begin position="56"/>
        <end position="69"/>
    </location>
</feature>
<sequence length="106" mass="11723">MSRLMKTPEQITQPPPTQEICTPGLPVGDAKQMHMMFLLNCILTYEAGAEISFKRGFTEKDETGPRDEAAGSQPPTFSHTSDDPNRDPGNGLRCFACDIEFPDQYG</sequence>
<evidence type="ECO:0000313" key="2">
    <source>
        <dbReference type="EMBL" id="KAG8188400.1"/>
    </source>
</evidence>
<evidence type="ECO:0000313" key="3">
    <source>
        <dbReference type="Proteomes" id="UP000827092"/>
    </source>
</evidence>
<dbReference type="Proteomes" id="UP000827092">
    <property type="component" value="Unassembled WGS sequence"/>
</dbReference>
<feature type="compositionally biased region" description="Low complexity" evidence="1">
    <location>
        <begin position="7"/>
        <end position="23"/>
    </location>
</feature>
<proteinExistence type="predicted"/>
<accession>A0AAV6UV97</accession>
<reference evidence="2 3" key="1">
    <citation type="journal article" date="2022" name="Nat. Ecol. Evol.">
        <title>A masculinizing supergene underlies an exaggerated male reproductive morph in a spider.</title>
        <authorList>
            <person name="Hendrickx F."/>
            <person name="De Corte Z."/>
            <person name="Sonet G."/>
            <person name="Van Belleghem S.M."/>
            <person name="Kostlbacher S."/>
            <person name="Vangestel C."/>
        </authorList>
    </citation>
    <scope>NUCLEOTIDE SEQUENCE [LARGE SCALE GENOMIC DNA]</scope>
    <source>
        <strain evidence="2">W744_W776</strain>
    </source>
</reference>
<dbReference type="AlphaFoldDB" id="A0AAV6UV97"/>
<protein>
    <submittedName>
        <fullName evidence="2">Uncharacterized protein</fullName>
    </submittedName>
</protein>
<dbReference type="EMBL" id="JAFNEN010000239">
    <property type="protein sequence ID" value="KAG8188400.1"/>
    <property type="molecule type" value="Genomic_DNA"/>
</dbReference>
<feature type="region of interest" description="Disordered" evidence="1">
    <location>
        <begin position="56"/>
        <end position="92"/>
    </location>
</feature>
<feature type="region of interest" description="Disordered" evidence="1">
    <location>
        <begin position="1"/>
        <end position="23"/>
    </location>
</feature>